<name>A0A0K2TGN6_LEPSM</name>
<feature type="transmembrane region" description="Helical" evidence="6">
    <location>
        <begin position="115"/>
        <end position="132"/>
    </location>
</feature>
<feature type="transmembrane region" description="Helical" evidence="6">
    <location>
        <begin position="283"/>
        <end position="302"/>
    </location>
</feature>
<evidence type="ECO:0000256" key="4">
    <source>
        <dbReference type="ARBA" id="ARBA00023136"/>
    </source>
</evidence>
<dbReference type="InterPro" id="IPR036259">
    <property type="entry name" value="MFS_trans_sf"/>
</dbReference>
<dbReference type="AlphaFoldDB" id="A0A0K2TGN6"/>
<evidence type="ECO:0000256" key="6">
    <source>
        <dbReference type="SAM" id="Phobius"/>
    </source>
</evidence>
<feature type="transmembrane region" description="Helical" evidence="6">
    <location>
        <begin position="322"/>
        <end position="343"/>
    </location>
</feature>
<feature type="transmembrane region" description="Helical" evidence="6">
    <location>
        <begin position="44"/>
        <end position="67"/>
    </location>
</feature>
<feature type="transmembrane region" description="Helical" evidence="6">
    <location>
        <begin position="177"/>
        <end position="200"/>
    </location>
</feature>
<feature type="compositionally biased region" description="Pro residues" evidence="5">
    <location>
        <begin position="24"/>
        <end position="34"/>
    </location>
</feature>
<feature type="transmembrane region" description="Helical" evidence="6">
    <location>
        <begin position="387"/>
        <end position="415"/>
    </location>
</feature>
<feature type="region of interest" description="Disordered" evidence="5">
    <location>
        <begin position="1"/>
        <end position="37"/>
    </location>
</feature>
<dbReference type="InterPro" id="IPR024371">
    <property type="entry name" value="AcetylCoA_trans_1-like"/>
</dbReference>
<keyword evidence="2 6" id="KW-0812">Transmembrane</keyword>
<dbReference type="SUPFAM" id="SSF103473">
    <property type="entry name" value="MFS general substrate transporter"/>
    <property type="match status" value="1"/>
</dbReference>
<feature type="transmembrane region" description="Helical" evidence="6">
    <location>
        <begin position="355"/>
        <end position="375"/>
    </location>
</feature>
<feature type="transmembrane region" description="Helical" evidence="6">
    <location>
        <begin position="212"/>
        <end position="233"/>
    </location>
</feature>
<feature type="transmembrane region" description="Helical" evidence="6">
    <location>
        <begin position="144"/>
        <end position="165"/>
    </location>
</feature>
<evidence type="ECO:0000256" key="2">
    <source>
        <dbReference type="ARBA" id="ARBA00022692"/>
    </source>
</evidence>
<feature type="transmembrane region" description="Helical" evidence="6">
    <location>
        <begin position="87"/>
        <end position="106"/>
    </location>
</feature>
<feature type="transmembrane region" description="Helical" evidence="6">
    <location>
        <begin position="494"/>
        <end position="512"/>
    </location>
</feature>
<dbReference type="InterPro" id="IPR004752">
    <property type="entry name" value="AmpG_permease/AT-1"/>
</dbReference>
<dbReference type="OrthoDB" id="6415790at2759"/>
<organism evidence="7">
    <name type="scientific">Lepeophtheirus salmonis</name>
    <name type="common">Salmon louse</name>
    <name type="synonym">Caligus salmonis</name>
    <dbReference type="NCBI Taxonomy" id="72036"/>
    <lineage>
        <taxon>Eukaryota</taxon>
        <taxon>Metazoa</taxon>
        <taxon>Ecdysozoa</taxon>
        <taxon>Arthropoda</taxon>
        <taxon>Crustacea</taxon>
        <taxon>Multicrustacea</taxon>
        <taxon>Hexanauplia</taxon>
        <taxon>Copepoda</taxon>
        <taxon>Siphonostomatoida</taxon>
        <taxon>Caligidae</taxon>
        <taxon>Lepeophtheirus</taxon>
    </lineage>
</organism>
<dbReference type="EMBL" id="HACA01007842">
    <property type="protein sequence ID" value="CDW25203.1"/>
    <property type="molecule type" value="Transcribed_RNA"/>
</dbReference>
<dbReference type="Pfam" id="PF13000">
    <property type="entry name" value="Acatn"/>
    <property type="match status" value="1"/>
</dbReference>
<evidence type="ECO:0000256" key="5">
    <source>
        <dbReference type="SAM" id="MobiDB-lite"/>
    </source>
</evidence>
<evidence type="ECO:0000313" key="7">
    <source>
        <dbReference type="EMBL" id="CDW25203.1"/>
    </source>
</evidence>
<reference evidence="7" key="1">
    <citation type="submission" date="2014-05" db="EMBL/GenBank/DDBJ databases">
        <authorList>
            <person name="Chronopoulou M."/>
        </authorList>
    </citation>
    <scope>NUCLEOTIDE SEQUENCE</scope>
    <source>
        <tissue evidence="7">Whole organism</tissue>
    </source>
</reference>
<dbReference type="GO" id="GO:0016020">
    <property type="term" value="C:membrane"/>
    <property type="evidence" value="ECO:0007669"/>
    <property type="project" value="UniProtKB-SubCell"/>
</dbReference>
<dbReference type="PANTHER" id="PTHR12778:SF9">
    <property type="entry name" value="ACETYL-COENZYME A TRANSPORTER 1"/>
    <property type="match status" value="1"/>
</dbReference>
<proteinExistence type="predicted"/>
<keyword evidence="4 6" id="KW-0472">Membrane</keyword>
<sequence>METNSVYSRHSRQESTSIESSPMIPSPSPSPPSRRLPSNPKKDAFHIALLLFLYILQGIPIGMVGVIPFLLTQKGVGYKEQAEFSFAFWPFSIKLLWAPIVDSLYFTKLGGRRKTWLIPVQYAIGVTMYYLSSRVESMIEAEDVATLTFAFFFLNFLAATQDIAVDGWALTMLAPENVVYASTCNSVGQTAGYFIGYVGYLGLESYGVIDLPTFLVFFAYVFVISTTIVAIFITEKPEVPSHSGSESSQKLLESDSVSMDVDEHNLGVIKTYKLLYKIIRLEVMMPTMVVFLLTAKICFSATDSITSLKLVEAGVPKESLGMLALPLTPLQILLPLFISRYTTGPKPLNVFLKAYPFRLIMCLVIAGFVYITPYFMLEDGVYPYSYYVFLVIIFALHQVTSYSMFVSSMAFYSLISDPVVGGTYMTLLNTLTNLGGNWPATLSLWLVDYLTVKHCNMPENTPSNVTIDEWRDCFGKDHKCAKHGGTCETVTEGYYIECFICVVFGILWLKIWGEKAITKLQSVNISDWRVMRKQKY</sequence>
<accession>A0A0K2TGN6</accession>
<keyword evidence="3 6" id="KW-1133">Transmembrane helix</keyword>
<evidence type="ECO:0000256" key="1">
    <source>
        <dbReference type="ARBA" id="ARBA00004141"/>
    </source>
</evidence>
<dbReference type="GO" id="GO:0008521">
    <property type="term" value="F:acetyl-CoA transmembrane transporter activity"/>
    <property type="evidence" value="ECO:0007669"/>
    <property type="project" value="InterPro"/>
</dbReference>
<evidence type="ECO:0000256" key="3">
    <source>
        <dbReference type="ARBA" id="ARBA00022989"/>
    </source>
</evidence>
<protein>
    <submittedName>
        <fullName evidence="7">Acetylcoenzyme A transporter 1like [Saccoglossus kowalevskii]</fullName>
    </submittedName>
</protein>
<dbReference type="GO" id="GO:0035348">
    <property type="term" value="P:acetyl-CoA transmembrane transport"/>
    <property type="evidence" value="ECO:0007669"/>
    <property type="project" value="InterPro"/>
</dbReference>
<dbReference type="PANTHER" id="PTHR12778">
    <property type="entry name" value="SOLUTE CARRIER FAMILY 33 ACETYL-COA TRANSPORTER -RELATED"/>
    <property type="match status" value="1"/>
</dbReference>
<comment type="subcellular location">
    <subcellularLocation>
        <location evidence="1">Membrane</location>
        <topology evidence="1">Multi-pass membrane protein</topology>
    </subcellularLocation>
</comment>